<dbReference type="InterPro" id="IPR004360">
    <property type="entry name" value="Glyas_Fos-R_dOase_dom"/>
</dbReference>
<protein>
    <submittedName>
        <fullName evidence="2">VOC family protein</fullName>
    </submittedName>
</protein>
<dbReference type="Gene3D" id="3.10.180.10">
    <property type="entry name" value="2,3-Dihydroxybiphenyl 1,2-Dioxygenase, domain 1"/>
    <property type="match status" value="1"/>
</dbReference>
<evidence type="ECO:0000313" key="3">
    <source>
        <dbReference type="Proteomes" id="UP000675781"/>
    </source>
</evidence>
<dbReference type="AlphaFoldDB" id="A0A941EVD4"/>
<keyword evidence="3" id="KW-1185">Reference proteome</keyword>
<dbReference type="InterPro" id="IPR037523">
    <property type="entry name" value="VOC_core"/>
</dbReference>
<feature type="domain" description="VOC" evidence="1">
    <location>
        <begin position="12"/>
        <end position="134"/>
    </location>
</feature>
<proteinExistence type="predicted"/>
<evidence type="ECO:0000259" key="1">
    <source>
        <dbReference type="PROSITE" id="PS51819"/>
    </source>
</evidence>
<dbReference type="Proteomes" id="UP000675781">
    <property type="component" value="Unassembled WGS sequence"/>
</dbReference>
<organism evidence="2 3">
    <name type="scientific">Actinospica durhamensis</name>
    <dbReference type="NCBI Taxonomy" id="1508375"/>
    <lineage>
        <taxon>Bacteria</taxon>
        <taxon>Bacillati</taxon>
        <taxon>Actinomycetota</taxon>
        <taxon>Actinomycetes</taxon>
        <taxon>Catenulisporales</taxon>
        <taxon>Actinospicaceae</taxon>
        <taxon>Actinospica</taxon>
    </lineage>
</organism>
<dbReference type="InterPro" id="IPR029068">
    <property type="entry name" value="Glyas_Bleomycin-R_OHBP_Dase"/>
</dbReference>
<name>A0A941EVD4_9ACTN</name>
<sequence length="134" mass="14366">MTSHAPHSGPSVRPQPMIAVADVGASSRWYQLVLGATSGHGGGEYEQLLVDGSMVMQLHLLEEAHHHGTIGNPSAALGNGVALWFEADGFDEAVARCHGADVRIETDVHTNPNAGHREIWLRDPDGYLVVLAER</sequence>
<reference evidence="2" key="1">
    <citation type="submission" date="2021-04" db="EMBL/GenBank/DDBJ databases">
        <title>Genome based classification of Actinospica acidithermotolerans sp. nov., an actinobacterium isolated from an Indonesian hot spring.</title>
        <authorList>
            <person name="Kusuma A.B."/>
            <person name="Putra K.E."/>
            <person name="Nafisah S."/>
            <person name="Loh J."/>
            <person name="Nouioui I."/>
            <person name="Goodfellow M."/>
        </authorList>
    </citation>
    <scope>NUCLEOTIDE SEQUENCE</scope>
    <source>
        <strain evidence="2">CSCA 57</strain>
    </source>
</reference>
<dbReference type="EMBL" id="JAGSOG010000180">
    <property type="protein sequence ID" value="MBR7837082.1"/>
    <property type="molecule type" value="Genomic_DNA"/>
</dbReference>
<dbReference type="PROSITE" id="PS51819">
    <property type="entry name" value="VOC"/>
    <property type="match status" value="1"/>
</dbReference>
<evidence type="ECO:0000313" key="2">
    <source>
        <dbReference type="EMBL" id="MBR7837082.1"/>
    </source>
</evidence>
<comment type="caution">
    <text evidence="2">The sequence shown here is derived from an EMBL/GenBank/DDBJ whole genome shotgun (WGS) entry which is preliminary data.</text>
</comment>
<gene>
    <name evidence="2" type="ORF">KDL01_27645</name>
</gene>
<dbReference type="SUPFAM" id="SSF54593">
    <property type="entry name" value="Glyoxalase/Bleomycin resistance protein/Dihydroxybiphenyl dioxygenase"/>
    <property type="match status" value="1"/>
</dbReference>
<accession>A0A941EVD4</accession>
<dbReference type="Pfam" id="PF00903">
    <property type="entry name" value="Glyoxalase"/>
    <property type="match status" value="1"/>
</dbReference>